<keyword evidence="2 3" id="KW-0808">Transferase</keyword>
<comment type="similarity">
    <text evidence="1 3">Belongs to the UDP-glycosyltransferase family.</text>
</comment>
<evidence type="ECO:0000256" key="4">
    <source>
        <dbReference type="RuleBase" id="RU362057"/>
    </source>
</evidence>
<dbReference type="AlphaFoldDB" id="A0A343AXU3"/>
<dbReference type="GO" id="GO:0080044">
    <property type="term" value="F:quercetin 7-O-glucosyltransferase activity"/>
    <property type="evidence" value="ECO:0007669"/>
    <property type="project" value="TreeGrafter"/>
</dbReference>
<dbReference type="CDD" id="cd03784">
    <property type="entry name" value="GT1_Gtf-like"/>
    <property type="match status" value="1"/>
</dbReference>
<dbReference type="SUPFAM" id="SSF53756">
    <property type="entry name" value="UDP-Glycosyltransferase/glycogen phosphorylase"/>
    <property type="match status" value="1"/>
</dbReference>
<dbReference type="Pfam" id="PF00201">
    <property type="entry name" value="UDPGT"/>
    <property type="match status" value="1"/>
</dbReference>
<reference evidence="6" key="1">
    <citation type="submission" date="2016-06" db="EMBL/GenBank/DDBJ databases">
        <title>UGT709: A saffron glucosyltransferase involved in picrocrocin glucosylation.</title>
        <authorList>
            <person name="Ahrazem O."/>
        </authorList>
    </citation>
    <scope>NUCLEOTIDE SEQUENCE</scope>
</reference>
<dbReference type="GO" id="GO:0080043">
    <property type="term" value="F:quercetin 3-O-glucosyltransferase activity"/>
    <property type="evidence" value="ECO:0007669"/>
    <property type="project" value="TreeGrafter"/>
</dbReference>
<evidence type="ECO:0000256" key="1">
    <source>
        <dbReference type="ARBA" id="ARBA00009995"/>
    </source>
</evidence>
<organism evidence="6">
    <name type="scientific">Crocus sativus</name>
    <name type="common">Saffron</name>
    <dbReference type="NCBI Taxonomy" id="82528"/>
    <lineage>
        <taxon>Eukaryota</taxon>
        <taxon>Viridiplantae</taxon>
        <taxon>Streptophyta</taxon>
        <taxon>Embryophyta</taxon>
        <taxon>Tracheophyta</taxon>
        <taxon>Spermatophyta</taxon>
        <taxon>Magnoliopsida</taxon>
        <taxon>Liliopsida</taxon>
        <taxon>Asparagales</taxon>
        <taxon>Iridaceae</taxon>
        <taxon>Crocoideae</taxon>
        <taxon>Croceae</taxon>
        <taxon>Crocus</taxon>
    </lineage>
</organism>
<feature type="compositionally biased region" description="Polar residues" evidence="5">
    <location>
        <begin position="504"/>
        <end position="515"/>
    </location>
</feature>
<dbReference type="FunFam" id="3.40.50.2000:FF:000060">
    <property type="entry name" value="Glycosyltransferase"/>
    <property type="match status" value="1"/>
</dbReference>
<evidence type="ECO:0000313" key="6">
    <source>
        <dbReference type="EMBL" id="APU54677.1"/>
    </source>
</evidence>
<dbReference type="PANTHER" id="PTHR11926">
    <property type="entry name" value="GLUCOSYL/GLUCURONOSYL TRANSFERASES"/>
    <property type="match status" value="1"/>
</dbReference>
<dbReference type="BRENDA" id="2.4.1.B83">
    <property type="organism ID" value="7275"/>
</dbReference>
<dbReference type="Gene3D" id="3.40.50.2000">
    <property type="entry name" value="Glycogen Phosphorylase B"/>
    <property type="match status" value="2"/>
</dbReference>
<proteinExistence type="evidence at transcript level"/>
<dbReference type="InterPro" id="IPR035595">
    <property type="entry name" value="UDP_glycos_trans_CS"/>
</dbReference>
<dbReference type="SMR" id="A0A343AXU3"/>
<dbReference type="PANTHER" id="PTHR11926:SF1392">
    <property type="entry name" value="GLYCOSYLTRANSFERASE"/>
    <property type="match status" value="1"/>
</dbReference>
<feature type="region of interest" description="Disordered" evidence="5">
    <location>
        <begin position="490"/>
        <end position="515"/>
    </location>
</feature>
<protein>
    <recommendedName>
        <fullName evidence="4">Glycosyltransferase</fullName>
        <ecNumber evidence="4">2.4.1.-</ecNumber>
    </recommendedName>
</protein>
<name>A0A343AXU3_CROSA</name>
<dbReference type="EC" id="2.4.1.-" evidence="4"/>
<sequence>MAEKEANTHVVLFPLPGQGHIGSMLKLAQLLSTAGFYVTFVHTERNYRRYLLTSTSFHVPKFRFRTIPDGFPDDDSRSPLPFLELQESLDTKCRGHYRELLVAVDDQEEWPPVTCVVADQALPLSLEVPDELGIPVMILAPHSACSILTSYSIPELIRGGELPIPDGANMDELLQGVLGLEGIVRRRDMSIRSAKSIQDPFLQFEVKMSKNLPRGRALILNTTESIDSLSLRHIRSICPTTYALGPFHVLLRNIKDESHSASLSEEDRSCIAWLDSKPNKSAVYVSFGSLAAMPREAFLEFQQGLLDSGYYFLWVIRPDMVEGGLEESELTASEQRYFVKWAPQEEVLAHPAVGCFLTHSGWNSTLESIFAGVPMICWPFFADQLINSRFASEVWKIALDMKDLCGRSHVERMVKEVMSGEKGEELRNSSCEMADRVKKSAEEGGSSYANFKELVGHIKSLSLPAERGENGGEGMSVQAPSKLFLLNAEDGKHVLKSDEPSEQRGPQFNPNFLRT</sequence>
<evidence type="ECO:0000256" key="2">
    <source>
        <dbReference type="ARBA" id="ARBA00022679"/>
    </source>
</evidence>
<accession>A0A343AXU3</accession>
<dbReference type="InterPro" id="IPR002213">
    <property type="entry name" value="UDP_glucos_trans"/>
</dbReference>
<dbReference type="EMBL" id="KX385186">
    <property type="protein sequence ID" value="APU54677.1"/>
    <property type="molecule type" value="mRNA"/>
</dbReference>
<evidence type="ECO:0000256" key="5">
    <source>
        <dbReference type="SAM" id="MobiDB-lite"/>
    </source>
</evidence>
<dbReference type="PROSITE" id="PS00375">
    <property type="entry name" value="UDPGT"/>
    <property type="match status" value="1"/>
</dbReference>
<feature type="compositionally biased region" description="Basic and acidic residues" evidence="5">
    <location>
        <begin position="490"/>
        <end position="502"/>
    </location>
</feature>
<keyword evidence="3" id="KW-0328">Glycosyltransferase</keyword>
<evidence type="ECO:0000256" key="3">
    <source>
        <dbReference type="RuleBase" id="RU003718"/>
    </source>
</evidence>